<evidence type="ECO:0000313" key="1">
    <source>
        <dbReference type="EMBL" id="OHA14820.1"/>
    </source>
</evidence>
<proteinExistence type="predicted"/>
<evidence type="ECO:0000313" key="2">
    <source>
        <dbReference type="Proteomes" id="UP000177171"/>
    </source>
</evidence>
<name>A0A1G2LT61_9BACT</name>
<organism evidence="1 2">
    <name type="scientific">Candidatus Sungbacteria bacterium RIFCSPLOWO2_12_FULL_41_11</name>
    <dbReference type="NCBI Taxonomy" id="1802286"/>
    <lineage>
        <taxon>Bacteria</taxon>
        <taxon>Candidatus Sungiibacteriota</taxon>
    </lineage>
</organism>
<dbReference type="EMBL" id="MHQY01000001">
    <property type="protein sequence ID" value="OHA14820.1"/>
    <property type="molecule type" value="Genomic_DNA"/>
</dbReference>
<comment type="caution">
    <text evidence="1">The sequence shown here is derived from an EMBL/GenBank/DDBJ whole genome shotgun (WGS) entry which is preliminary data.</text>
</comment>
<accession>A0A1G2LT61</accession>
<sequence length="96" mass="10775">MSCVWSFNNFAGAAKTTAEVVFQKKETAKGLLAGKDGEVILGYSFSDAKTGELITVDITEQYQLFPVLIAVSKMQFDNWKKKKIIAKQMHCIWKPL</sequence>
<reference evidence="1 2" key="1">
    <citation type="journal article" date="2016" name="Nat. Commun.">
        <title>Thousands of microbial genomes shed light on interconnected biogeochemical processes in an aquifer system.</title>
        <authorList>
            <person name="Anantharaman K."/>
            <person name="Brown C.T."/>
            <person name="Hug L.A."/>
            <person name="Sharon I."/>
            <person name="Castelle C.J."/>
            <person name="Probst A.J."/>
            <person name="Thomas B.C."/>
            <person name="Singh A."/>
            <person name="Wilkins M.J."/>
            <person name="Karaoz U."/>
            <person name="Brodie E.L."/>
            <person name="Williams K.H."/>
            <person name="Hubbard S.S."/>
            <person name="Banfield J.F."/>
        </authorList>
    </citation>
    <scope>NUCLEOTIDE SEQUENCE [LARGE SCALE GENOMIC DNA]</scope>
</reference>
<dbReference type="Proteomes" id="UP000177171">
    <property type="component" value="Unassembled WGS sequence"/>
</dbReference>
<dbReference type="AlphaFoldDB" id="A0A1G2LT61"/>
<protein>
    <submittedName>
        <fullName evidence="1">Uncharacterized protein</fullName>
    </submittedName>
</protein>
<gene>
    <name evidence="1" type="ORF">A3G49_03970</name>
</gene>